<evidence type="ECO:0000313" key="2">
    <source>
        <dbReference type="EMBL" id="OUN88847.1"/>
    </source>
</evidence>
<dbReference type="OrthoDB" id="9802752at2"/>
<dbReference type="Pfam" id="PF13310">
    <property type="entry name" value="Virulence_RhuM"/>
    <property type="match status" value="1"/>
</dbReference>
<sequence>MLFESSDGDVSLSVSVEDETVWLTQTQMSELFERSIAVISRHINNIFEEKELVKEGNLHFLQIASSTRPVAFYSLDVIISVGYRVKSQRGVEFRRWATDVLKRYILQGHAENDARLRQLGTVARIIERLPGELGSQEILDIVESYTDAYALLDAYDREAVPRPQGVRSTYVLDYDECMELIAQMRPRFGSDIFGREKDDSFRSSIAAIYQSYGGEELYPSLEEKAANLLYFIIKNHSFVDGNKRIACSLFLYFLDRNNGLFRGIEKRVSDNTLVAMALMIAESRPEEKETMVALVMNFLA</sequence>
<reference evidence="3" key="1">
    <citation type="submission" date="2017-04" db="EMBL/GenBank/DDBJ databases">
        <title>Function of individual gut microbiota members based on whole genome sequencing of pure cultures obtained from chicken caecum.</title>
        <authorList>
            <person name="Medvecky M."/>
            <person name="Cejkova D."/>
            <person name="Polansky O."/>
            <person name="Karasova D."/>
            <person name="Kubasova T."/>
            <person name="Cizek A."/>
            <person name="Rychlik I."/>
        </authorList>
    </citation>
    <scope>NUCLEOTIDE SEQUENCE [LARGE SCALE GENOMIC DNA]</scope>
    <source>
        <strain evidence="3">An5</strain>
    </source>
</reference>
<gene>
    <name evidence="2" type="ORF">B5G02_04590</name>
</gene>
<name>A0A1Y3Y030_9ACTN</name>
<keyword evidence="3" id="KW-1185">Reference proteome</keyword>
<evidence type="ECO:0000259" key="1">
    <source>
        <dbReference type="PROSITE" id="PS51459"/>
    </source>
</evidence>
<proteinExistence type="predicted"/>
<feature type="domain" description="Fido" evidence="1">
    <location>
        <begin position="172"/>
        <end position="300"/>
    </location>
</feature>
<dbReference type="Proteomes" id="UP000195781">
    <property type="component" value="Unassembled WGS sequence"/>
</dbReference>
<accession>A0A1Y3Y030</accession>
<evidence type="ECO:0000313" key="3">
    <source>
        <dbReference type="Proteomes" id="UP000195781"/>
    </source>
</evidence>
<dbReference type="InterPro" id="IPR053737">
    <property type="entry name" value="Type_II_TA_Toxin"/>
</dbReference>
<dbReference type="PANTHER" id="PTHR35810:SF1">
    <property type="entry name" value="CYTOPLASMIC PROTEIN"/>
    <property type="match status" value="1"/>
</dbReference>
<protein>
    <submittedName>
        <fullName evidence="2">Phosphoribosylaminoimidazolesuccinocarboxamide synthase</fullName>
    </submittedName>
</protein>
<dbReference type="InterPro" id="IPR003812">
    <property type="entry name" value="Fido"/>
</dbReference>
<dbReference type="InterPro" id="IPR011204">
    <property type="entry name" value="Virulence_RhuM-like"/>
</dbReference>
<dbReference type="PROSITE" id="PS51459">
    <property type="entry name" value="FIDO"/>
    <property type="match status" value="1"/>
</dbReference>
<dbReference type="PANTHER" id="PTHR35810">
    <property type="entry name" value="CYTOPLASMIC PROTEIN-RELATED"/>
    <property type="match status" value="1"/>
</dbReference>
<organism evidence="2 3">
    <name type="scientific">[Collinsella] massiliensis</name>
    <dbReference type="NCBI Taxonomy" id="1232426"/>
    <lineage>
        <taxon>Bacteria</taxon>
        <taxon>Bacillati</taxon>
        <taxon>Actinomycetota</taxon>
        <taxon>Coriobacteriia</taxon>
        <taxon>Coriobacteriales</taxon>
        <taxon>Coriobacteriaceae</taxon>
        <taxon>Enorma</taxon>
    </lineage>
</organism>
<dbReference type="Gene3D" id="1.20.120.1870">
    <property type="entry name" value="Fic/DOC protein, Fido domain"/>
    <property type="match status" value="1"/>
</dbReference>
<dbReference type="EMBL" id="NFIE01000008">
    <property type="protein sequence ID" value="OUN88847.1"/>
    <property type="molecule type" value="Genomic_DNA"/>
</dbReference>
<comment type="caution">
    <text evidence="2">The sequence shown here is derived from an EMBL/GenBank/DDBJ whole genome shotgun (WGS) entry which is preliminary data.</text>
</comment>
<dbReference type="Pfam" id="PF02661">
    <property type="entry name" value="Fic"/>
    <property type="match status" value="1"/>
</dbReference>
<dbReference type="AlphaFoldDB" id="A0A1Y3Y030"/>